<dbReference type="InterPro" id="IPR011179">
    <property type="entry name" value="IPdP_isomerase"/>
</dbReference>
<dbReference type="NCBIfam" id="TIGR02151">
    <property type="entry name" value="IPP_isom_2"/>
    <property type="match status" value="1"/>
</dbReference>
<evidence type="ECO:0000256" key="3">
    <source>
        <dbReference type="ARBA" id="ARBA00022630"/>
    </source>
</evidence>
<dbReference type="SUPFAM" id="SSF51395">
    <property type="entry name" value="FMN-linked oxidoreductases"/>
    <property type="match status" value="1"/>
</dbReference>
<evidence type="ECO:0000256" key="2">
    <source>
        <dbReference type="ARBA" id="ARBA00022490"/>
    </source>
</evidence>
<feature type="binding site" evidence="11">
    <location>
        <position position="187"/>
    </location>
    <ligand>
        <name>FMN</name>
        <dbReference type="ChEBI" id="CHEBI:58210"/>
    </ligand>
</feature>
<keyword evidence="14" id="KW-1185">Reference proteome</keyword>
<dbReference type="Gene3D" id="3.20.20.70">
    <property type="entry name" value="Aldolase class I"/>
    <property type="match status" value="1"/>
</dbReference>
<evidence type="ECO:0000256" key="8">
    <source>
        <dbReference type="ARBA" id="ARBA00023229"/>
    </source>
</evidence>
<keyword evidence="5 11" id="KW-0479">Metal-binding</keyword>
<dbReference type="OrthoDB" id="9795032at2"/>
<comment type="cofactor">
    <cofactor evidence="11">
        <name>NADPH</name>
        <dbReference type="ChEBI" id="CHEBI:57783"/>
    </cofactor>
</comment>
<dbReference type="STRING" id="120956.SAMN05421791_10331"/>
<dbReference type="GO" id="GO:0004452">
    <property type="term" value="F:isopentenyl-diphosphate delta-isomerase activity"/>
    <property type="evidence" value="ECO:0007669"/>
    <property type="project" value="UniProtKB-UniRule"/>
</dbReference>
<evidence type="ECO:0000256" key="11">
    <source>
        <dbReference type="HAMAP-Rule" id="MF_00354"/>
    </source>
</evidence>
<dbReference type="GO" id="GO:0070402">
    <property type="term" value="F:NADPH binding"/>
    <property type="evidence" value="ECO:0007669"/>
    <property type="project" value="UniProtKB-UniRule"/>
</dbReference>
<comment type="subunit">
    <text evidence="10 11">Homooctamer. Dimer of tetramers.</text>
</comment>
<comment type="subcellular location">
    <subcellularLocation>
        <location evidence="11">Cytoplasm</location>
    </subcellularLocation>
</comment>
<comment type="caution">
    <text evidence="11">Lacks conserved residue(s) required for the propagation of feature annotation.</text>
</comment>
<keyword evidence="2 11" id="KW-0963">Cytoplasm</keyword>
<feature type="domain" description="FMN-dependent dehydrogenase" evidence="12">
    <location>
        <begin position="164"/>
        <end position="328"/>
    </location>
</feature>
<feature type="binding site" evidence="11">
    <location>
        <begin position="284"/>
        <end position="285"/>
    </location>
    <ligand>
        <name>FMN</name>
        <dbReference type="ChEBI" id="CHEBI:58210"/>
    </ligand>
</feature>
<sequence length="357" mass="39906">MDSSLHINRKDDHVRYALDQHQTKKRNSFDDIRFVHQSIGRLRQDQIDLSTHWAGQKHDHPFYINAMTGGSPQTKLYNQQLAQVAAETGLAMAVGSISAALKNPQVADSFTIIRKENPHGFVLANLGPHHDLTNAEKAVDLIQANALQIHLNTAQEVVMPEGDRDFSTWKENIQKIVDHLSVPVIVKEVGFGMSRETIQELLDLGVQTIDLGGRGGTNFVQIENHRNDQFDFSSLTNWGQTSVESLLESLPFQDQVEILASGGIRDFLDVVKALALGARSCGIAGKFLHSVDQLGVEETIQWVEDWTIALKRTLLLLSCQSVDDLGKSDLLISGESYHWARLRQIDLQHLANRRAKQ</sequence>
<dbReference type="EC" id="5.3.3.2" evidence="11"/>
<gene>
    <name evidence="11" type="primary">fni</name>
    <name evidence="13" type="ORF">SAMN05421791_10331</name>
</gene>
<accession>A0A1G7RHZ9</accession>
<dbReference type="CDD" id="cd02811">
    <property type="entry name" value="IDI-2_FMN"/>
    <property type="match status" value="1"/>
</dbReference>
<comment type="cofactor">
    <cofactor evidence="1 11">
        <name>FMN</name>
        <dbReference type="ChEBI" id="CHEBI:58210"/>
    </cofactor>
</comment>
<comment type="catalytic activity">
    <reaction evidence="11">
        <text>isopentenyl diphosphate = dimethylallyl diphosphate</text>
        <dbReference type="Rhea" id="RHEA:23284"/>
        <dbReference type="ChEBI" id="CHEBI:57623"/>
        <dbReference type="ChEBI" id="CHEBI:128769"/>
        <dbReference type="EC" id="5.3.3.2"/>
    </reaction>
</comment>
<dbReference type="PANTHER" id="PTHR43665:SF1">
    <property type="entry name" value="ISOPENTENYL-DIPHOSPHATE DELTA-ISOMERASE"/>
    <property type="match status" value="1"/>
</dbReference>
<dbReference type="InterPro" id="IPR013785">
    <property type="entry name" value="Aldolase_TIM"/>
</dbReference>
<feature type="binding site" evidence="11">
    <location>
        <position position="155"/>
    </location>
    <ligand>
        <name>substrate</name>
    </ligand>
</feature>
<dbReference type="GO" id="GO:0016491">
    <property type="term" value="F:oxidoreductase activity"/>
    <property type="evidence" value="ECO:0007669"/>
    <property type="project" value="InterPro"/>
</dbReference>
<evidence type="ECO:0000256" key="6">
    <source>
        <dbReference type="ARBA" id="ARBA00022842"/>
    </source>
</evidence>
<keyword evidence="4 11" id="KW-0288">FMN</keyword>
<keyword evidence="9 11" id="KW-0413">Isomerase</keyword>
<feature type="binding site" evidence="11">
    <location>
        <begin position="66"/>
        <end position="68"/>
    </location>
    <ligand>
        <name>FMN</name>
        <dbReference type="ChEBI" id="CHEBI:58210"/>
    </ligand>
</feature>
<dbReference type="PANTHER" id="PTHR43665">
    <property type="entry name" value="ISOPENTENYL-DIPHOSPHATE DELTA-ISOMERASE"/>
    <property type="match status" value="1"/>
</dbReference>
<evidence type="ECO:0000256" key="4">
    <source>
        <dbReference type="ARBA" id="ARBA00022643"/>
    </source>
</evidence>
<comment type="cofactor">
    <cofactor evidence="11">
        <name>Mg(2+)</name>
        <dbReference type="ChEBI" id="CHEBI:18420"/>
    </cofactor>
</comment>
<keyword evidence="3 11" id="KW-0285">Flavoprotein</keyword>
<keyword evidence="7 11" id="KW-0521">NADP</keyword>
<dbReference type="GO" id="GO:0000287">
    <property type="term" value="F:magnesium ion binding"/>
    <property type="evidence" value="ECO:0007669"/>
    <property type="project" value="UniProtKB-UniRule"/>
</dbReference>
<name>A0A1G7RHZ9_9LACT</name>
<keyword evidence="8 11" id="KW-0414">Isoprene biosynthesis</keyword>
<feature type="binding site" evidence="11">
    <location>
        <position position="217"/>
    </location>
    <ligand>
        <name>FMN</name>
        <dbReference type="ChEBI" id="CHEBI:58210"/>
    </ligand>
</feature>
<dbReference type="GO" id="GO:0010181">
    <property type="term" value="F:FMN binding"/>
    <property type="evidence" value="ECO:0007669"/>
    <property type="project" value="UniProtKB-UniRule"/>
</dbReference>
<evidence type="ECO:0000256" key="10">
    <source>
        <dbReference type="ARBA" id="ARBA00025810"/>
    </source>
</evidence>
<dbReference type="RefSeq" id="WP_090289447.1">
    <property type="nucleotide sequence ID" value="NZ_FNCK01000003.1"/>
</dbReference>
<evidence type="ECO:0000256" key="1">
    <source>
        <dbReference type="ARBA" id="ARBA00001917"/>
    </source>
</evidence>
<feature type="binding site" evidence="11">
    <location>
        <position position="96"/>
    </location>
    <ligand>
        <name>FMN</name>
        <dbReference type="ChEBI" id="CHEBI:58210"/>
    </ligand>
</feature>
<dbReference type="GO" id="GO:0008299">
    <property type="term" value="P:isoprenoid biosynthetic process"/>
    <property type="evidence" value="ECO:0007669"/>
    <property type="project" value="UniProtKB-UniRule"/>
</dbReference>
<organism evidence="13 14">
    <name type="scientific">Facklamia miroungae</name>
    <dbReference type="NCBI Taxonomy" id="120956"/>
    <lineage>
        <taxon>Bacteria</taxon>
        <taxon>Bacillati</taxon>
        <taxon>Bacillota</taxon>
        <taxon>Bacilli</taxon>
        <taxon>Lactobacillales</taxon>
        <taxon>Aerococcaceae</taxon>
        <taxon>Facklamia</taxon>
    </lineage>
</organism>
<dbReference type="GO" id="GO:0005737">
    <property type="term" value="C:cytoplasm"/>
    <property type="evidence" value="ECO:0007669"/>
    <property type="project" value="UniProtKB-SubCell"/>
</dbReference>
<dbReference type="AlphaFoldDB" id="A0A1G7RHZ9"/>
<dbReference type="PIRSF" id="PIRSF003314">
    <property type="entry name" value="IPP_isomerase"/>
    <property type="match status" value="1"/>
</dbReference>
<proteinExistence type="inferred from homology"/>
<reference evidence="13 14" key="1">
    <citation type="submission" date="2016-10" db="EMBL/GenBank/DDBJ databases">
        <authorList>
            <person name="de Groot N.N."/>
        </authorList>
    </citation>
    <scope>NUCLEOTIDE SEQUENCE [LARGE SCALE GENOMIC DNA]</scope>
    <source>
        <strain evidence="13 14">ATCC BAA-466</strain>
    </source>
</reference>
<feature type="binding site" evidence="11">
    <location>
        <position position="125"/>
    </location>
    <ligand>
        <name>FMN</name>
        <dbReference type="ChEBI" id="CHEBI:58210"/>
    </ligand>
</feature>
<evidence type="ECO:0000256" key="7">
    <source>
        <dbReference type="ARBA" id="ARBA00022857"/>
    </source>
</evidence>
<dbReference type="EMBL" id="FNCK01000003">
    <property type="protein sequence ID" value="SDG09779.1"/>
    <property type="molecule type" value="Genomic_DNA"/>
</dbReference>
<evidence type="ECO:0000313" key="13">
    <source>
        <dbReference type="EMBL" id="SDG09779.1"/>
    </source>
</evidence>
<feature type="binding site" evidence="11">
    <location>
        <begin position="263"/>
        <end position="265"/>
    </location>
    <ligand>
        <name>FMN</name>
        <dbReference type="ChEBI" id="CHEBI:58210"/>
    </ligand>
</feature>
<comment type="similarity">
    <text evidence="11">Belongs to the IPP isomerase type 2 family.</text>
</comment>
<dbReference type="InterPro" id="IPR000262">
    <property type="entry name" value="FMN-dep_DH"/>
</dbReference>
<evidence type="ECO:0000256" key="5">
    <source>
        <dbReference type="ARBA" id="ARBA00022723"/>
    </source>
</evidence>
<dbReference type="HAMAP" id="MF_00354">
    <property type="entry name" value="Idi_2"/>
    <property type="match status" value="1"/>
</dbReference>
<evidence type="ECO:0000256" key="9">
    <source>
        <dbReference type="ARBA" id="ARBA00023235"/>
    </source>
</evidence>
<dbReference type="Pfam" id="PF01070">
    <property type="entry name" value="FMN_dh"/>
    <property type="match status" value="1"/>
</dbReference>
<evidence type="ECO:0000313" key="14">
    <source>
        <dbReference type="Proteomes" id="UP000199708"/>
    </source>
</evidence>
<evidence type="ECO:0000259" key="12">
    <source>
        <dbReference type="Pfam" id="PF01070"/>
    </source>
</evidence>
<feature type="binding site" evidence="11">
    <location>
        <begin position="9"/>
        <end position="10"/>
    </location>
    <ligand>
        <name>substrate</name>
    </ligand>
</feature>
<feature type="binding site" evidence="11">
    <location>
        <position position="156"/>
    </location>
    <ligand>
        <name>Mg(2+)</name>
        <dbReference type="ChEBI" id="CHEBI:18420"/>
    </ligand>
</feature>
<comment type="function">
    <text evidence="11">Involved in the biosynthesis of isoprenoids. Catalyzes the 1,3-allylic rearrangement of the homoallylic substrate isopentenyl (IPP) to its allylic isomer, dimethylallyl diphosphate (DMAPP).</text>
</comment>
<keyword evidence="6 11" id="KW-0460">Magnesium</keyword>
<dbReference type="Proteomes" id="UP000199708">
    <property type="component" value="Unassembled WGS sequence"/>
</dbReference>
<protein>
    <recommendedName>
        <fullName evidence="11">Isopentenyl-diphosphate delta-isomerase</fullName>
        <shortName evidence="11">IPP isomerase</shortName>
        <ecNumber evidence="11">5.3.3.2</ecNumber>
    </recommendedName>
    <alternativeName>
        <fullName evidence="11">Isopentenyl diphosphate:dimethylallyl diphosphate isomerase</fullName>
    </alternativeName>
    <alternativeName>
        <fullName evidence="11">Isopentenyl pyrophosphate isomerase</fullName>
    </alternativeName>
    <alternativeName>
        <fullName evidence="11">Type 2 isopentenyl diphosphate isomerase</fullName>
        <shortName evidence="11">IDI-2</shortName>
    </alternativeName>
</protein>